<dbReference type="EMBL" id="CH474030">
    <property type="protein sequence ID" value="EDL87438.1"/>
    <property type="molecule type" value="Genomic_DNA"/>
</dbReference>
<accession>A6K9E5</accession>
<dbReference type="Proteomes" id="UP000234681">
    <property type="component" value="Chromosome 17"/>
</dbReference>
<proteinExistence type="predicted"/>
<evidence type="ECO:0000313" key="2">
    <source>
        <dbReference type="Proteomes" id="UP000234681"/>
    </source>
</evidence>
<gene>
    <name evidence="1" type="primary">Tcf8</name>
    <name evidence="1" type="ORF">rCG_45280</name>
</gene>
<evidence type="ECO:0000313" key="1">
    <source>
        <dbReference type="EMBL" id="EDL87438.1"/>
    </source>
</evidence>
<reference evidence="2" key="1">
    <citation type="submission" date="2005-09" db="EMBL/GenBank/DDBJ databases">
        <authorList>
            <person name="Mural R.J."/>
            <person name="Li P.W."/>
            <person name="Adams M.D."/>
            <person name="Amanatides P.G."/>
            <person name="Baden-Tillson H."/>
            <person name="Barnstead M."/>
            <person name="Chin S.H."/>
            <person name="Dew I."/>
            <person name="Evans C.A."/>
            <person name="Ferriera S."/>
            <person name="Flanigan M."/>
            <person name="Fosler C."/>
            <person name="Glodek A."/>
            <person name="Gu Z."/>
            <person name="Holt R.A."/>
            <person name="Jennings D."/>
            <person name="Kraft C.L."/>
            <person name="Lu F."/>
            <person name="Nguyen T."/>
            <person name="Nusskern D.R."/>
            <person name="Pfannkoch C.M."/>
            <person name="Sitter C."/>
            <person name="Sutton G.G."/>
            <person name="Venter J.C."/>
            <person name="Wang Z."/>
            <person name="Woodage T."/>
            <person name="Zheng X.H."/>
            <person name="Zhong F."/>
        </authorList>
    </citation>
    <scope>NUCLEOTIDE SEQUENCE [LARGE SCALE GENOMIC DNA]</scope>
    <source>
        <strain>BN</strain>
        <strain evidence="2">Sprague-Dawley</strain>
    </source>
</reference>
<sequence>MHTDFENAICARSRLVLGKVSLASNKKLNPNRVPWYCALVIG</sequence>
<name>A6K9E5_RAT</name>
<dbReference type="AlphaFoldDB" id="A6K9E5"/>
<organism evidence="1 2">
    <name type="scientific">Rattus norvegicus</name>
    <name type="common">Rat</name>
    <dbReference type="NCBI Taxonomy" id="10116"/>
    <lineage>
        <taxon>Eukaryota</taxon>
        <taxon>Metazoa</taxon>
        <taxon>Chordata</taxon>
        <taxon>Craniata</taxon>
        <taxon>Vertebrata</taxon>
        <taxon>Euteleostomi</taxon>
        <taxon>Mammalia</taxon>
        <taxon>Eutheria</taxon>
        <taxon>Euarchontoglires</taxon>
        <taxon>Glires</taxon>
        <taxon>Rodentia</taxon>
        <taxon>Myomorpha</taxon>
        <taxon>Muroidea</taxon>
        <taxon>Muridae</taxon>
        <taxon>Murinae</taxon>
        <taxon>Rattus</taxon>
    </lineage>
</organism>
<protein>
    <submittedName>
        <fullName evidence="1">Transcription factor 8, isoform CRA_b</fullName>
    </submittedName>
</protein>